<dbReference type="FunFam" id="3.30.70.580:FF:000001">
    <property type="entry name" value="tRNA pseudouridine synthase A"/>
    <property type="match status" value="1"/>
</dbReference>
<comment type="caution">
    <text evidence="4">Lacks conserved residue(s) required for the propagation of feature annotation.</text>
</comment>
<evidence type="ECO:0000259" key="8">
    <source>
        <dbReference type="Pfam" id="PF01416"/>
    </source>
</evidence>
<dbReference type="InterPro" id="IPR020097">
    <property type="entry name" value="PsdUridine_synth_TruA_a/b_dom"/>
</dbReference>
<dbReference type="EC" id="5.4.99.12" evidence="4"/>
<comment type="subunit">
    <text evidence="4">Homodimer.</text>
</comment>
<evidence type="ECO:0000256" key="3">
    <source>
        <dbReference type="ARBA" id="ARBA00023235"/>
    </source>
</evidence>
<feature type="domain" description="Pseudouridine synthase I TruA alpha/beta" evidence="8">
    <location>
        <begin position="11"/>
        <end position="103"/>
    </location>
</feature>
<dbReference type="HAMAP" id="MF_00171">
    <property type="entry name" value="TruA"/>
    <property type="match status" value="1"/>
</dbReference>
<evidence type="ECO:0000256" key="1">
    <source>
        <dbReference type="ARBA" id="ARBA00009375"/>
    </source>
</evidence>
<dbReference type="PANTHER" id="PTHR11142:SF0">
    <property type="entry name" value="TRNA PSEUDOURIDINE SYNTHASE-LIKE 1"/>
    <property type="match status" value="1"/>
</dbReference>
<proteinExistence type="inferred from homology"/>
<comment type="catalytic activity">
    <reaction evidence="4 7">
        <text>uridine(38/39/40) in tRNA = pseudouridine(38/39/40) in tRNA</text>
        <dbReference type="Rhea" id="RHEA:22376"/>
        <dbReference type="Rhea" id="RHEA-COMP:10085"/>
        <dbReference type="Rhea" id="RHEA-COMP:10087"/>
        <dbReference type="ChEBI" id="CHEBI:65314"/>
        <dbReference type="ChEBI" id="CHEBI:65315"/>
        <dbReference type="EC" id="5.4.99.12"/>
    </reaction>
</comment>
<evidence type="ECO:0000256" key="5">
    <source>
        <dbReference type="PIRSR" id="PIRSR001430-1"/>
    </source>
</evidence>
<dbReference type="SUPFAM" id="SSF55120">
    <property type="entry name" value="Pseudouridine synthase"/>
    <property type="match status" value="1"/>
</dbReference>
<organism evidence="9">
    <name type="scientific">Candidatus Caldatribacterium californiense</name>
    <dbReference type="NCBI Taxonomy" id="1454726"/>
    <lineage>
        <taxon>Bacteria</taxon>
        <taxon>Pseudomonadati</taxon>
        <taxon>Atribacterota</taxon>
        <taxon>Atribacteria</taxon>
        <taxon>Atribacterales</taxon>
        <taxon>Candidatus Caldatribacteriaceae</taxon>
        <taxon>Candidatus Caldatribacterium</taxon>
    </lineage>
</organism>
<dbReference type="AlphaFoldDB" id="A0A7V4DG72"/>
<dbReference type="Pfam" id="PF01416">
    <property type="entry name" value="PseudoU_synth_1"/>
    <property type="match status" value="2"/>
</dbReference>
<dbReference type="InterPro" id="IPR020103">
    <property type="entry name" value="PsdUridine_synth_cat_dom_sf"/>
</dbReference>
<comment type="similarity">
    <text evidence="1 4 7">Belongs to the tRNA pseudouridine synthase TruA family.</text>
</comment>
<dbReference type="InterPro" id="IPR001406">
    <property type="entry name" value="PsdUridine_synth_TruA"/>
</dbReference>
<evidence type="ECO:0000256" key="4">
    <source>
        <dbReference type="HAMAP-Rule" id="MF_00171"/>
    </source>
</evidence>
<feature type="active site" description="Nucleophile" evidence="4 5">
    <location>
        <position position="54"/>
    </location>
</feature>
<dbReference type="InterPro" id="IPR020094">
    <property type="entry name" value="TruA/RsuA/RluB/E/F_N"/>
</dbReference>
<feature type="domain" description="Pseudouridine synthase I TruA alpha/beta" evidence="8">
    <location>
        <begin position="145"/>
        <end position="245"/>
    </location>
</feature>
<dbReference type="EMBL" id="DTEN01000107">
    <property type="protein sequence ID" value="HGI74566.1"/>
    <property type="molecule type" value="Genomic_DNA"/>
</dbReference>
<dbReference type="GO" id="GO:0160147">
    <property type="term" value="F:tRNA pseudouridine(38-40) synthase activity"/>
    <property type="evidence" value="ECO:0007669"/>
    <property type="project" value="UniProtKB-EC"/>
</dbReference>
<evidence type="ECO:0000313" key="9">
    <source>
        <dbReference type="EMBL" id="HGI74566.1"/>
    </source>
</evidence>
<sequence>MPLRNLLLVLEYDGTRYAGWQRQRDQVTVQGVLESSLSSILGHPVVTVASGRTDAGVHALGQVVSFTTEKPVDCEALYRALQALLPDDMRVLRIQEAPVDFHPRKLAKSKQYVYAVFCGTCPVFLRGYVYSLRQEVDWALVQEGARLFIGRHDFSSFSSPSPRSSVRTVYALDIEFRFPLVLLSIVAEGFLHHMARMIFGELLLLGMGKVSLADLKHMLAHPSHHAYRRLNLPPWGLYLVEVQYEHCNPYWGLELKDVGFVVPVWVEKNGQKLPSRGFRPC</sequence>
<dbReference type="GO" id="GO:0031119">
    <property type="term" value="P:tRNA pseudouridine synthesis"/>
    <property type="evidence" value="ECO:0007669"/>
    <property type="project" value="UniProtKB-UniRule"/>
</dbReference>
<keyword evidence="2 4" id="KW-0819">tRNA processing</keyword>
<dbReference type="NCBIfam" id="TIGR00071">
    <property type="entry name" value="hisT_truA"/>
    <property type="match status" value="1"/>
</dbReference>
<dbReference type="PANTHER" id="PTHR11142">
    <property type="entry name" value="PSEUDOURIDYLATE SYNTHASE"/>
    <property type="match status" value="1"/>
</dbReference>
<dbReference type="Gene3D" id="3.30.70.580">
    <property type="entry name" value="Pseudouridine synthase I, catalytic domain, N-terminal subdomain"/>
    <property type="match status" value="1"/>
</dbReference>
<comment type="function">
    <text evidence="4">Formation of pseudouridine at positions 38, 39 and 40 in the anticodon stem and loop of transfer RNAs.</text>
</comment>
<dbReference type="GO" id="GO:0003723">
    <property type="term" value="F:RNA binding"/>
    <property type="evidence" value="ECO:0007669"/>
    <property type="project" value="InterPro"/>
</dbReference>
<feature type="binding site" evidence="4 6">
    <location>
        <position position="112"/>
    </location>
    <ligand>
        <name>substrate</name>
    </ligand>
</feature>
<dbReference type="Gene3D" id="3.30.70.660">
    <property type="entry name" value="Pseudouridine synthase I, catalytic domain, C-terminal subdomain"/>
    <property type="match status" value="1"/>
</dbReference>
<reference evidence="9" key="1">
    <citation type="journal article" date="2020" name="mSystems">
        <title>Genome- and Community-Level Interaction Insights into Carbon Utilization and Element Cycling Functions of Hydrothermarchaeota in Hydrothermal Sediment.</title>
        <authorList>
            <person name="Zhou Z."/>
            <person name="Liu Y."/>
            <person name="Xu W."/>
            <person name="Pan J."/>
            <person name="Luo Z.H."/>
            <person name="Li M."/>
        </authorList>
    </citation>
    <scope>NUCLEOTIDE SEQUENCE [LARGE SCALE GENOMIC DNA]</scope>
    <source>
        <strain evidence="9">SpSt-716</strain>
    </source>
</reference>
<dbReference type="CDD" id="cd02570">
    <property type="entry name" value="PseudoU_synth_EcTruA"/>
    <property type="match status" value="1"/>
</dbReference>
<name>A0A7V4DG72_9BACT</name>
<dbReference type="InterPro" id="IPR020095">
    <property type="entry name" value="PsdUridine_synth_TruA_C"/>
</dbReference>
<protein>
    <recommendedName>
        <fullName evidence="4">tRNA pseudouridine synthase A</fullName>
        <ecNumber evidence="4">5.4.99.12</ecNumber>
    </recommendedName>
    <alternativeName>
        <fullName evidence="4">tRNA pseudouridine(38-40) synthase</fullName>
    </alternativeName>
    <alternativeName>
        <fullName evidence="4">tRNA pseudouridylate synthase I</fullName>
    </alternativeName>
    <alternativeName>
        <fullName evidence="4">tRNA-uridine isomerase I</fullName>
    </alternativeName>
</protein>
<gene>
    <name evidence="4 9" type="primary">truA</name>
    <name evidence="9" type="ORF">ENU96_02650</name>
</gene>
<keyword evidence="3 4" id="KW-0413">Isomerase</keyword>
<accession>A0A7V4DG72</accession>
<evidence type="ECO:0000256" key="2">
    <source>
        <dbReference type="ARBA" id="ARBA00022694"/>
    </source>
</evidence>
<evidence type="ECO:0000256" key="6">
    <source>
        <dbReference type="PIRSR" id="PIRSR001430-2"/>
    </source>
</evidence>
<evidence type="ECO:0000256" key="7">
    <source>
        <dbReference type="RuleBase" id="RU003792"/>
    </source>
</evidence>
<comment type="caution">
    <text evidence="9">The sequence shown here is derived from an EMBL/GenBank/DDBJ whole genome shotgun (WGS) entry which is preliminary data.</text>
</comment>
<dbReference type="PIRSF" id="PIRSF001430">
    <property type="entry name" value="tRNA_psdUrid_synth"/>
    <property type="match status" value="1"/>
</dbReference>